<keyword evidence="3" id="KW-1185">Reference proteome</keyword>
<accession>A0A086MRH9</accession>
<dbReference type="EMBL" id="JNFQ01000007">
    <property type="protein sequence ID" value="KFG71497.1"/>
    <property type="molecule type" value="Genomic_DNA"/>
</dbReference>
<dbReference type="AlphaFoldDB" id="A0A086MRH9"/>
<comment type="caution">
    <text evidence="2">The sequence shown here is derived from an EMBL/GenBank/DDBJ whole genome shotgun (WGS) entry which is preliminary data.</text>
</comment>
<evidence type="ECO:0000259" key="1">
    <source>
        <dbReference type="Pfam" id="PF18847"/>
    </source>
</evidence>
<evidence type="ECO:0000313" key="2">
    <source>
        <dbReference type="EMBL" id="KFG71497.1"/>
    </source>
</evidence>
<dbReference type="InterPro" id="IPR041311">
    <property type="entry name" value="LPD29"/>
</dbReference>
<name>A0A086MRH9_9ACTN</name>
<dbReference type="RefSeq" id="WP_043386050.1">
    <property type="nucleotide sequence ID" value="NZ_KN039950.1"/>
</dbReference>
<dbReference type="HOGENOM" id="CLU_1377467_0_0_11"/>
<gene>
    <name evidence="2" type="ORF">FM21_35165</name>
</gene>
<protein>
    <recommendedName>
        <fullName evidence="1">Large polyvalent protein associated domain-containing protein</fullName>
    </recommendedName>
</protein>
<evidence type="ECO:0000313" key="3">
    <source>
        <dbReference type="Proteomes" id="UP000029095"/>
    </source>
</evidence>
<organism evidence="2 3">
    <name type="scientific">Streptomyces mutabilis</name>
    <dbReference type="NCBI Taxonomy" id="67332"/>
    <lineage>
        <taxon>Bacteria</taxon>
        <taxon>Bacillati</taxon>
        <taxon>Actinomycetota</taxon>
        <taxon>Actinomycetes</taxon>
        <taxon>Kitasatosporales</taxon>
        <taxon>Streptomycetaceae</taxon>
        <taxon>Streptomyces</taxon>
    </lineage>
</organism>
<dbReference type="Pfam" id="PF18847">
    <property type="entry name" value="LPD29"/>
    <property type="match status" value="1"/>
</dbReference>
<proteinExistence type="predicted"/>
<sequence length="198" mass="21624">MTSATARRRLATAYLALRLTPGAKVRYVGTATHAHGPATVQPCSCGICAADVLLGIPATRYELRTTDGRPTGVSHVRHTSVIPEPTEEERNHAAVHLSTKATAVYLRQLLRRTFPGVKFSVRCGPKRAKERYLERYEITVTWSGGPNRTAVATVTAPLLASYRSPEECRPAWVSVTVDGRRHYGEPGVLAIHLNRTAA</sequence>
<reference evidence="2 3" key="1">
    <citation type="submission" date="2014-05" db="EMBL/GenBank/DDBJ databases">
        <title>Complete genome sequence of the Streptomyces mutabilis TRM45540.</title>
        <authorList>
            <person name="Luo X."/>
            <person name="Zhang L."/>
        </authorList>
    </citation>
    <scope>NUCLEOTIDE SEQUENCE [LARGE SCALE GENOMIC DNA]</scope>
    <source>
        <strain evidence="2 3">TRM45540</strain>
    </source>
</reference>
<feature type="domain" description="Large polyvalent protein associated" evidence="1">
    <location>
        <begin position="98"/>
        <end position="193"/>
    </location>
</feature>
<dbReference type="Proteomes" id="UP000029095">
    <property type="component" value="Unassembled WGS sequence"/>
</dbReference>